<accession>A0A9D1GKC7</accession>
<comment type="caution">
    <text evidence="2">The sequence shown here is derived from an EMBL/GenBank/DDBJ whole genome shotgun (WGS) entry which is preliminary data.</text>
</comment>
<protein>
    <submittedName>
        <fullName evidence="2">Excisionase family DNA-binding protein</fullName>
    </submittedName>
</protein>
<dbReference type="Proteomes" id="UP000886860">
    <property type="component" value="Unassembled WGS sequence"/>
</dbReference>
<evidence type="ECO:0000313" key="2">
    <source>
        <dbReference type="EMBL" id="HIT42752.1"/>
    </source>
</evidence>
<gene>
    <name evidence="2" type="ORF">IAB60_11775</name>
</gene>
<dbReference type="NCBIfam" id="TIGR01764">
    <property type="entry name" value="excise"/>
    <property type="match status" value="1"/>
</dbReference>
<feature type="domain" description="Helix-turn-helix" evidence="1">
    <location>
        <begin position="59"/>
        <end position="105"/>
    </location>
</feature>
<dbReference type="InterPro" id="IPR010093">
    <property type="entry name" value="SinI_DNA-bd"/>
</dbReference>
<dbReference type="Pfam" id="PF12728">
    <property type="entry name" value="HTH_17"/>
    <property type="match status" value="1"/>
</dbReference>
<keyword evidence="2" id="KW-0238">DNA-binding</keyword>
<evidence type="ECO:0000313" key="3">
    <source>
        <dbReference type="Proteomes" id="UP000886860"/>
    </source>
</evidence>
<sequence>MIDRYTDLARQRTEILLQTGNRWTPEHERRERAILEEMSVLETAIRIPVAEEVQVPEMVSVKEAAARTGLSYDYVRKLCLQGKIVFRAVGNKRLVNLGKLAEYLNGSEIGG</sequence>
<dbReference type="EMBL" id="DVKS01000195">
    <property type="protein sequence ID" value="HIT42752.1"/>
    <property type="molecule type" value="Genomic_DNA"/>
</dbReference>
<dbReference type="GO" id="GO:0003677">
    <property type="term" value="F:DNA binding"/>
    <property type="evidence" value="ECO:0007669"/>
    <property type="project" value="UniProtKB-KW"/>
</dbReference>
<dbReference type="InterPro" id="IPR041657">
    <property type="entry name" value="HTH_17"/>
</dbReference>
<evidence type="ECO:0000259" key="1">
    <source>
        <dbReference type="Pfam" id="PF12728"/>
    </source>
</evidence>
<name>A0A9D1GKC7_9FIRM</name>
<reference evidence="2" key="2">
    <citation type="journal article" date="2021" name="PeerJ">
        <title>Extensive microbial diversity within the chicken gut microbiome revealed by metagenomics and culture.</title>
        <authorList>
            <person name="Gilroy R."/>
            <person name="Ravi A."/>
            <person name="Getino M."/>
            <person name="Pursley I."/>
            <person name="Horton D.L."/>
            <person name="Alikhan N.F."/>
            <person name="Baker D."/>
            <person name="Gharbi K."/>
            <person name="Hall N."/>
            <person name="Watson M."/>
            <person name="Adriaenssens E.M."/>
            <person name="Foster-Nyarko E."/>
            <person name="Jarju S."/>
            <person name="Secka A."/>
            <person name="Antonio M."/>
            <person name="Oren A."/>
            <person name="Chaudhuri R.R."/>
            <person name="La Ragione R."/>
            <person name="Hildebrand F."/>
            <person name="Pallen M.J."/>
        </authorList>
    </citation>
    <scope>NUCLEOTIDE SEQUENCE</scope>
    <source>
        <strain evidence="2">CHK123-3438</strain>
    </source>
</reference>
<reference evidence="2" key="1">
    <citation type="submission" date="2020-10" db="EMBL/GenBank/DDBJ databases">
        <authorList>
            <person name="Gilroy R."/>
        </authorList>
    </citation>
    <scope>NUCLEOTIDE SEQUENCE</scope>
    <source>
        <strain evidence="2">CHK123-3438</strain>
    </source>
</reference>
<organism evidence="2 3">
    <name type="scientific">Candidatus Caccovicinus merdipullorum</name>
    <dbReference type="NCBI Taxonomy" id="2840724"/>
    <lineage>
        <taxon>Bacteria</taxon>
        <taxon>Bacillati</taxon>
        <taxon>Bacillota</taxon>
        <taxon>Clostridia</taxon>
        <taxon>Eubacteriales</taxon>
        <taxon>Candidatus Caccovicinus</taxon>
    </lineage>
</organism>
<dbReference type="AlphaFoldDB" id="A0A9D1GKC7"/>
<proteinExistence type="predicted"/>